<feature type="transmembrane region" description="Helical" evidence="5">
    <location>
        <begin position="22"/>
        <end position="39"/>
    </location>
</feature>
<reference evidence="7 8" key="1">
    <citation type="submission" date="2021-10" db="EMBL/GenBank/DDBJ databases">
        <authorList>
            <person name="Grouzdev D.S."/>
            <person name="Pantiukh K.S."/>
            <person name="Krutkina M.S."/>
        </authorList>
    </citation>
    <scope>NUCLEOTIDE SEQUENCE [LARGE SCALE GENOMIC DNA]</scope>
    <source>
        <strain evidence="7 8">Z-7514</strain>
    </source>
</reference>
<evidence type="ECO:0000256" key="5">
    <source>
        <dbReference type="SAM" id="Phobius"/>
    </source>
</evidence>
<evidence type="ECO:0000313" key="8">
    <source>
        <dbReference type="Proteomes" id="UP001199296"/>
    </source>
</evidence>
<organism evidence="7 8">
    <name type="scientific">Halanaerobium polyolivorans</name>
    <dbReference type="NCBI Taxonomy" id="2886943"/>
    <lineage>
        <taxon>Bacteria</taxon>
        <taxon>Bacillati</taxon>
        <taxon>Bacillota</taxon>
        <taxon>Clostridia</taxon>
        <taxon>Halanaerobiales</taxon>
        <taxon>Halanaerobiaceae</taxon>
        <taxon>Halanaerobium</taxon>
    </lineage>
</organism>
<dbReference type="Proteomes" id="UP001199296">
    <property type="component" value="Unassembled WGS sequence"/>
</dbReference>
<dbReference type="InterPro" id="IPR010652">
    <property type="entry name" value="DUF1232"/>
</dbReference>
<evidence type="ECO:0000256" key="4">
    <source>
        <dbReference type="ARBA" id="ARBA00023136"/>
    </source>
</evidence>
<dbReference type="Pfam" id="PF06803">
    <property type="entry name" value="DUF1232"/>
    <property type="match status" value="1"/>
</dbReference>
<dbReference type="AlphaFoldDB" id="A0AAW4WTR2"/>
<keyword evidence="2 5" id="KW-0812">Transmembrane</keyword>
<proteinExistence type="predicted"/>
<comment type="subcellular location">
    <subcellularLocation>
        <location evidence="1">Endomembrane system</location>
        <topology evidence="1">Multi-pass membrane protein</topology>
    </subcellularLocation>
</comment>
<evidence type="ECO:0000256" key="1">
    <source>
        <dbReference type="ARBA" id="ARBA00004127"/>
    </source>
</evidence>
<evidence type="ECO:0000259" key="6">
    <source>
        <dbReference type="Pfam" id="PF06803"/>
    </source>
</evidence>
<evidence type="ECO:0000256" key="3">
    <source>
        <dbReference type="ARBA" id="ARBA00022989"/>
    </source>
</evidence>
<name>A0AAW4WTR2_9FIRM</name>
<keyword evidence="8" id="KW-1185">Reference proteome</keyword>
<keyword evidence="3 5" id="KW-1133">Transmembrane helix</keyword>
<keyword evidence="4 5" id="KW-0472">Membrane</keyword>
<protein>
    <submittedName>
        <fullName evidence="7">DUF1232 domain-containing protein</fullName>
    </submittedName>
</protein>
<dbReference type="GO" id="GO:0012505">
    <property type="term" value="C:endomembrane system"/>
    <property type="evidence" value="ECO:0007669"/>
    <property type="project" value="UniProtKB-SubCell"/>
</dbReference>
<feature type="domain" description="DUF1232" evidence="6">
    <location>
        <begin position="25"/>
        <end position="59"/>
    </location>
</feature>
<dbReference type="EMBL" id="JAJFAT010000003">
    <property type="protein sequence ID" value="MCC3144381.1"/>
    <property type="molecule type" value="Genomic_DNA"/>
</dbReference>
<dbReference type="RefSeq" id="WP_229344113.1">
    <property type="nucleotide sequence ID" value="NZ_JAJFAT010000003.1"/>
</dbReference>
<evidence type="ECO:0000313" key="7">
    <source>
        <dbReference type="EMBL" id="MCC3144381.1"/>
    </source>
</evidence>
<sequence>MLRVFGTISDIFRLMKDPEVKLTKKLLFIFPIAYFLFPYDLIWDFFPVVGQLDDIAVFIIMWPFLKDILDKYNSDDKELKKKSKEDAEAYDLKKNDYKVE</sequence>
<evidence type="ECO:0000256" key="2">
    <source>
        <dbReference type="ARBA" id="ARBA00022692"/>
    </source>
</evidence>
<comment type="caution">
    <text evidence="7">The sequence shown here is derived from an EMBL/GenBank/DDBJ whole genome shotgun (WGS) entry which is preliminary data.</text>
</comment>
<gene>
    <name evidence="7" type="ORF">LJ207_03485</name>
</gene>
<accession>A0AAW4WTR2</accession>